<protein>
    <submittedName>
        <fullName evidence="1">Uncharacterized protein</fullName>
    </submittedName>
</protein>
<dbReference type="Proteomes" id="UP001055439">
    <property type="component" value="Chromosome 4"/>
</dbReference>
<sequence length="41" mass="4851">MPSFHYRSDRSSMLGFCLFSTRINWNRVVPFLCTIRSVLLV</sequence>
<evidence type="ECO:0000313" key="2">
    <source>
        <dbReference type="Proteomes" id="UP001055439"/>
    </source>
</evidence>
<name>A0A9E7FN06_9LILI</name>
<dbReference type="EMBL" id="CP097506">
    <property type="protein sequence ID" value="URD96972.1"/>
    <property type="molecule type" value="Genomic_DNA"/>
</dbReference>
<keyword evidence="2" id="KW-1185">Reference proteome</keyword>
<evidence type="ECO:0000313" key="1">
    <source>
        <dbReference type="EMBL" id="URD96972.1"/>
    </source>
</evidence>
<accession>A0A9E7FN06</accession>
<proteinExistence type="predicted"/>
<reference evidence="1" key="1">
    <citation type="submission" date="2022-05" db="EMBL/GenBank/DDBJ databases">
        <title>The Musa troglodytarum L. genome provides insights into the mechanism of non-climacteric behaviour and enrichment of carotenoids.</title>
        <authorList>
            <person name="Wang J."/>
        </authorList>
    </citation>
    <scope>NUCLEOTIDE SEQUENCE</scope>
    <source>
        <tissue evidence="1">Leaf</tissue>
    </source>
</reference>
<gene>
    <name evidence="1" type="ORF">MUK42_31253</name>
</gene>
<dbReference type="AlphaFoldDB" id="A0A9E7FN06"/>
<organism evidence="1 2">
    <name type="scientific">Musa troglodytarum</name>
    <name type="common">fe'i banana</name>
    <dbReference type="NCBI Taxonomy" id="320322"/>
    <lineage>
        <taxon>Eukaryota</taxon>
        <taxon>Viridiplantae</taxon>
        <taxon>Streptophyta</taxon>
        <taxon>Embryophyta</taxon>
        <taxon>Tracheophyta</taxon>
        <taxon>Spermatophyta</taxon>
        <taxon>Magnoliopsida</taxon>
        <taxon>Liliopsida</taxon>
        <taxon>Zingiberales</taxon>
        <taxon>Musaceae</taxon>
        <taxon>Musa</taxon>
    </lineage>
</organism>